<name>A0A8T0W6I5_PANVG</name>
<gene>
    <name evidence="1" type="ORF">PVAP13_2KG324267</name>
</gene>
<evidence type="ECO:0000313" key="1">
    <source>
        <dbReference type="EMBL" id="KAG2643035.1"/>
    </source>
</evidence>
<proteinExistence type="predicted"/>
<sequence>MPKPRTAKDREQHLYIVLDDWHSGYSIRKVSWSRSRRSGKRFSGSGEGTEPLPEAFMRIRAPRGFPQYIAAAFGTKNMLMNPAIAYDIPGIPGIPTIDVEELSFDYGPELTYHASPIYLPVGNNKLFALGSTTFHCYTSGCRNIVNRGG</sequence>
<dbReference type="EMBL" id="CM029039">
    <property type="protein sequence ID" value="KAG2643035.1"/>
    <property type="molecule type" value="Genomic_DNA"/>
</dbReference>
<evidence type="ECO:0000313" key="2">
    <source>
        <dbReference type="Proteomes" id="UP000823388"/>
    </source>
</evidence>
<dbReference type="Pfam" id="PF07893">
    <property type="entry name" value="DUF1668"/>
    <property type="match status" value="1"/>
</dbReference>
<comment type="caution">
    <text evidence="1">The sequence shown here is derived from an EMBL/GenBank/DDBJ whole genome shotgun (WGS) entry which is preliminary data.</text>
</comment>
<organism evidence="1 2">
    <name type="scientific">Panicum virgatum</name>
    <name type="common">Blackwell switchgrass</name>
    <dbReference type="NCBI Taxonomy" id="38727"/>
    <lineage>
        <taxon>Eukaryota</taxon>
        <taxon>Viridiplantae</taxon>
        <taxon>Streptophyta</taxon>
        <taxon>Embryophyta</taxon>
        <taxon>Tracheophyta</taxon>
        <taxon>Spermatophyta</taxon>
        <taxon>Magnoliopsida</taxon>
        <taxon>Liliopsida</taxon>
        <taxon>Poales</taxon>
        <taxon>Poaceae</taxon>
        <taxon>PACMAD clade</taxon>
        <taxon>Panicoideae</taxon>
        <taxon>Panicodae</taxon>
        <taxon>Paniceae</taxon>
        <taxon>Panicinae</taxon>
        <taxon>Panicum</taxon>
        <taxon>Panicum sect. Hiantes</taxon>
    </lineage>
</organism>
<accession>A0A8T0W6I5</accession>
<reference evidence="1 2" key="1">
    <citation type="submission" date="2020-05" db="EMBL/GenBank/DDBJ databases">
        <title>WGS assembly of Panicum virgatum.</title>
        <authorList>
            <person name="Lovell J.T."/>
            <person name="Jenkins J."/>
            <person name="Shu S."/>
            <person name="Juenger T.E."/>
            <person name="Schmutz J."/>
        </authorList>
    </citation>
    <scope>NUCLEOTIDE SEQUENCE [LARGE SCALE GENOMIC DNA]</scope>
    <source>
        <strain evidence="2">cv. AP13</strain>
    </source>
</reference>
<dbReference type="Proteomes" id="UP000823388">
    <property type="component" value="Chromosome 2K"/>
</dbReference>
<protein>
    <submittedName>
        <fullName evidence="1">Uncharacterized protein</fullName>
    </submittedName>
</protein>
<dbReference type="InterPro" id="IPR012871">
    <property type="entry name" value="DUF1668_ORYSA"/>
</dbReference>
<keyword evidence="2" id="KW-1185">Reference proteome</keyword>
<dbReference type="AlphaFoldDB" id="A0A8T0W6I5"/>